<proteinExistence type="predicted"/>
<keyword evidence="1" id="KW-0812">Transmembrane</keyword>
<dbReference type="AlphaFoldDB" id="A0A843B4V4"/>
<dbReference type="Pfam" id="PF04341">
    <property type="entry name" value="DUF485"/>
    <property type="match status" value="1"/>
</dbReference>
<organism evidence="2 3">
    <name type="scientific">Comamonas suwonensis</name>
    <dbReference type="NCBI Taxonomy" id="2606214"/>
    <lineage>
        <taxon>Bacteria</taxon>
        <taxon>Pseudomonadati</taxon>
        <taxon>Pseudomonadota</taxon>
        <taxon>Betaproteobacteria</taxon>
        <taxon>Burkholderiales</taxon>
        <taxon>Comamonadaceae</taxon>
        <taxon>Comamonas</taxon>
    </lineage>
</organism>
<name>A0A843B4V4_9BURK</name>
<dbReference type="RefSeq" id="WP_198460801.1">
    <property type="nucleotide sequence ID" value="NZ_JABBCQ020000012.1"/>
</dbReference>
<evidence type="ECO:0000313" key="3">
    <source>
        <dbReference type="Proteomes" id="UP000530032"/>
    </source>
</evidence>
<dbReference type="InterPro" id="IPR052959">
    <property type="entry name" value="Inner_membrane_assoc"/>
</dbReference>
<protein>
    <submittedName>
        <fullName evidence="2">DUF485 domain-containing protein</fullName>
    </submittedName>
</protein>
<dbReference type="Proteomes" id="UP000530032">
    <property type="component" value="Unassembled WGS sequence"/>
</dbReference>
<keyword evidence="1" id="KW-0472">Membrane</keyword>
<feature type="transmembrane region" description="Helical" evidence="1">
    <location>
        <begin position="25"/>
        <end position="46"/>
    </location>
</feature>
<dbReference type="GO" id="GO:0005886">
    <property type="term" value="C:plasma membrane"/>
    <property type="evidence" value="ECO:0007669"/>
    <property type="project" value="TreeGrafter"/>
</dbReference>
<keyword evidence="1" id="KW-1133">Transmembrane helix</keyword>
<feature type="transmembrane region" description="Helical" evidence="1">
    <location>
        <begin position="58"/>
        <end position="82"/>
    </location>
</feature>
<dbReference type="PANTHER" id="PTHR38598:SF1">
    <property type="entry name" value="INNER MEMBRANE PROTEIN YJCH"/>
    <property type="match status" value="1"/>
</dbReference>
<dbReference type="PANTHER" id="PTHR38598">
    <property type="entry name" value="INNER MEMBRANE PROTEIN YJCH"/>
    <property type="match status" value="1"/>
</dbReference>
<reference evidence="2" key="1">
    <citation type="submission" date="2020-12" db="EMBL/GenBank/DDBJ databases">
        <title>Comamonas sp. nov., isolated from stream water.</title>
        <authorList>
            <person name="Park K.-H."/>
        </authorList>
    </citation>
    <scope>NUCLEOTIDE SEQUENCE</scope>
    <source>
        <strain evidence="2">EJ-4</strain>
    </source>
</reference>
<keyword evidence="3" id="KW-1185">Reference proteome</keyword>
<evidence type="ECO:0000256" key="1">
    <source>
        <dbReference type="SAM" id="Phobius"/>
    </source>
</evidence>
<dbReference type="EMBL" id="JABBCQ020000012">
    <property type="protein sequence ID" value="MBI1625663.1"/>
    <property type="molecule type" value="Genomic_DNA"/>
</dbReference>
<gene>
    <name evidence="2" type="ORF">HF327_014255</name>
</gene>
<dbReference type="InterPro" id="IPR007436">
    <property type="entry name" value="DUF485"/>
</dbReference>
<comment type="caution">
    <text evidence="2">The sequence shown here is derived from an EMBL/GenBank/DDBJ whole genome shotgun (WGS) entry which is preliminary data.</text>
</comment>
<sequence length="102" mass="11374">MRDPVIETIQNNPAYKELRRKRNRLGFSLTLLMLVVYYGYVALIAFDKELLATPIGAGVTTVGIPIGMGVIIFSVIITGLYVRRANSEFDQLTRDILKGVKS</sequence>
<accession>A0A843B4V4</accession>
<evidence type="ECO:0000313" key="2">
    <source>
        <dbReference type="EMBL" id="MBI1625663.1"/>
    </source>
</evidence>